<evidence type="ECO:0000313" key="8">
    <source>
        <dbReference type="Proteomes" id="UP000515947"/>
    </source>
</evidence>
<evidence type="ECO:0000313" key="7">
    <source>
        <dbReference type="EMBL" id="QNN53547.1"/>
    </source>
</evidence>
<proteinExistence type="predicted"/>
<evidence type="ECO:0000256" key="3">
    <source>
        <dbReference type="ARBA" id="ARBA00022989"/>
    </source>
</evidence>
<dbReference type="KEGG" id="nmes:H9L09_03715"/>
<organism evidence="7 8">
    <name type="scientific">Nocardioides mesophilus</name>
    <dbReference type="NCBI Taxonomy" id="433659"/>
    <lineage>
        <taxon>Bacteria</taxon>
        <taxon>Bacillati</taxon>
        <taxon>Actinomycetota</taxon>
        <taxon>Actinomycetes</taxon>
        <taxon>Propionibacteriales</taxon>
        <taxon>Nocardioidaceae</taxon>
        <taxon>Nocardioides</taxon>
    </lineage>
</organism>
<dbReference type="PANTHER" id="PTHR11360">
    <property type="entry name" value="MONOCARBOXYLATE TRANSPORTER"/>
    <property type="match status" value="1"/>
</dbReference>
<feature type="transmembrane region" description="Helical" evidence="5">
    <location>
        <begin position="74"/>
        <end position="93"/>
    </location>
</feature>
<keyword evidence="2 5" id="KW-0812">Transmembrane</keyword>
<dbReference type="AlphaFoldDB" id="A0A7G9RD72"/>
<feature type="transmembrane region" description="Helical" evidence="5">
    <location>
        <begin position="105"/>
        <end position="126"/>
    </location>
</feature>
<feature type="domain" description="Major facilitator superfamily (MFS) profile" evidence="6">
    <location>
        <begin position="1"/>
        <end position="382"/>
    </location>
</feature>
<dbReference type="GO" id="GO:0005886">
    <property type="term" value="C:plasma membrane"/>
    <property type="evidence" value="ECO:0007669"/>
    <property type="project" value="UniProtKB-SubCell"/>
</dbReference>
<evidence type="ECO:0000256" key="1">
    <source>
        <dbReference type="ARBA" id="ARBA00004651"/>
    </source>
</evidence>
<evidence type="ECO:0000256" key="2">
    <source>
        <dbReference type="ARBA" id="ARBA00022692"/>
    </source>
</evidence>
<reference evidence="7 8" key="1">
    <citation type="submission" date="2020-08" db="EMBL/GenBank/DDBJ databases">
        <title>Genome sequence of Nocardioides mesophilus KACC 16243T.</title>
        <authorList>
            <person name="Hyun D.-W."/>
            <person name="Bae J.-W."/>
        </authorList>
    </citation>
    <scope>NUCLEOTIDE SEQUENCE [LARGE SCALE GENOMIC DNA]</scope>
    <source>
        <strain evidence="7 8">KACC 16243</strain>
    </source>
</reference>
<feature type="transmembrane region" description="Helical" evidence="5">
    <location>
        <begin position="133"/>
        <end position="153"/>
    </location>
</feature>
<gene>
    <name evidence="7" type="ORF">H9L09_03715</name>
</gene>
<feature type="transmembrane region" description="Helical" evidence="5">
    <location>
        <begin position="165"/>
        <end position="183"/>
    </location>
</feature>
<feature type="transmembrane region" description="Helical" evidence="5">
    <location>
        <begin position="233"/>
        <end position="258"/>
    </location>
</feature>
<protein>
    <submittedName>
        <fullName evidence="7">MFS transporter</fullName>
    </submittedName>
</protein>
<sequence length="392" mass="39677">MQLRSGWRTAVVGFVAMFVTIGTGFSYGVLAVPAATGLGADVGLVSGGFAVTVMVFFLLGAPAGVLADRFGAKAVLGAGAACMGAGLLLTAAAQSVVMLYVGHGLLVGAAMASTFVPLTAAVSALFGQNRATAVGIAVSGIGVGTLVMAPVLASSIVRVGWRPTYAVLGIVSAVALTGCALLVERPPRHEPVAGDAARTMRSRDYRLLYASQVLLSVAIFTPFAHLPSYAEHLAIPAVAAAGLVAVIGAASVVGRLALGPVAGRFGLLRTYRACFVAIGASFVLWIWPLGYPGLVVQAVVFGVGYGGFVALLPGVAARRFGVHRLGGLLGVLYTSHVVGAGLGPLVTGLLVERWGYLPAGTAALVCGLAGFVVLGRLSERARDPASQSPSRR</sequence>
<keyword evidence="3 5" id="KW-1133">Transmembrane helix</keyword>
<dbReference type="InterPro" id="IPR050327">
    <property type="entry name" value="Proton-linked_MCT"/>
</dbReference>
<evidence type="ECO:0000259" key="6">
    <source>
        <dbReference type="PROSITE" id="PS50850"/>
    </source>
</evidence>
<keyword evidence="8" id="KW-1185">Reference proteome</keyword>
<feature type="transmembrane region" description="Helical" evidence="5">
    <location>
        <begin position="44"/>
        <end position="67"/>
    </location>
</feature>
<dbReference type="PROSITE" id="PS50850">
    <property type="entry name" value="MFS"/>
    <property type="match status" value="1"/>
</dbReference>
<feature type="transmembrane region" description="Helical" evidence="5">
    <location>
        <begin position="207"/>
        <end position="227"/>
    </location>
</feature>
<keyword evidence="4 5" id="KW-0472">Membrane</keyword>
<dbReference type="InterPro" id="IPR011701">
    <property type="entry name" value="MFS"/>
</dbReference>
<dbReference type="RefSeq" id="WP_187579389.1">
    <property type="nucleotide sequence ID" value="NZ_CP060713.1"/>
</dbReference>
<dbReference type="Gene3D" id="1.20.1250.20">
    <property type="entry name" value="MFS general substrate transporter like domains"/>
    <property type="match status" value="1"/>
</dbReference>
<evidence type="ECO:0000256" key="4">
    <source>
        <dbReference type="ARBA" id="ARBA00023136"/>
    </source>
</evidence>
<dbReference type="Proteomes" id="UP000515947">
    <property type="component" value="Chromosome"/>
</dbReference>
<dbReference type="EMBL" id="CP060713">
    <property type="protein sequence ID" value="QNN53547.1"/>
    <property type="molecule type" value="Genomic_DNA"/>
</dbReference>
<accession>A0A7G9RD72</accession>
<feature type="transmembrane region" description="Helical" evidence="5">
    <location>
        <begin position="294"/>
        <end position="316"/>
    </location>
</feature>
<dbReference type="PANTHER" id="PTHR11360:SF284">
    <property type="entry name" value="EG:103B4.3 PROTEIN-RELATED"/>
    <property type="match status" value="1"/>
</dbReference>
<evidence type="ECO:0000256" key="5">
    <source>
        <dbReference type="SAM" id="Phobius"/>
    </source>
</evidence>
<comment type="subcellular location">
    <subcellularLocation>
        <location evidence="1">Cell membrane</location>
        <topology evidence="1">Multi-pass membrane protein</topology>
    </subcellularLocation>
</comment>
<feature type="transmembrane region" description="Helical" evidence="5">
    <location>
        <begin position="328"/>
        <end position="350"/>
    </location>
</feature>
<feature type="transmembrane region" description="Helical" evidence="5">
    <location>
        <begin position="356"/>
        <end position="374"/>
    </location>
</feature>
<dbReference type="GO" id="GO:0022857">
    <property type="term" value="F:transmembrane transporter activity"/>
    <property type="evidence" value="ECO:0007669"/>
    <property type="project" value="InterPro"/>
</dbReference>
<dbReference type="InterPro" id="IPR036259">
    <property type="entry name" value="MFS_trans_sf"/>
</dbReference>
<feature type="transmembrane region" description="Helical" evidence="5">
    <location>
        <begin position="270"/>
        <end position="288"/>
    </location>
</feature>
<dbReference type="Pfam" id="PF07690">
    <property type="entry name" value="MFS_1"/>
    <property type="match status" value="1"/>
</dbReference>
<name>A0A7G9RD72_9ACTN</name>
<dbReference type="SUPFAM" id="SSF103473">
    <property type="entry name" value="MFS general substrate transporter"/>
    <property type="match status" value="1"/>
</dbReference>
<dbReference type="InterPro" id="IPR020846">
    <property type="entry name" value="MFS_dom"/>
</dbReference>
<feature type="transmembrane region" description="Helical" evidence="5">
    <location>
        <begin position="12"/>
        <end position="32"/>
    </location>
</feature>